<dbReference type="Gene3D" id="3.40.470.10">
    <property type="entry name" value="Uracil-DNA glycosylase-like domain"/>
    <property type="match status" value="1"/>
</dbReference>
<evidence type="ECO:0000256" key="8">
    <source>
        <dbReference type="ARBA" id="ARBA00023014"/>
    </source>
</evidence>
<evidence type="ECO:0000313" key="11">
    <source>
        <dbReference type="EMBL" id="AJE45546.1"/>
    </source>
</evidence>
<organism evidence="11 12">
    <name type="scientific">Celeribacter indicus</name>
    <dbReference type="NCBI Taxonomy" id="1208324"/>
    <lineage>
        <taxon>Bacteria</taxon>
        <taxon>Pseudomonadati</taxon>
        <taxon>Pseudomonadota</taxon>
        <taxon>Alphaproteobacteria</taxon>
        <taxon>Rhodobacterales</taxon>
        <taxon>Roseobacteraceae</taxon>
        <taxon>Celeribacter</taxon>
    </lineage>
</organism>
<dbReference type="STRING" id="1208324.P73_0831"/>
<dbReference type="HOGENOM" id="CLU_046101_1_0_5"/>
<evidence type="ECO:0000256" key="9">
    <source>
        <dbReference type="ARBA" id="ARBA00023204"/>
    </source>
</evidence>
<keyword evidence="8" id="KW-0411">Iron-sulfur</keyword>
<name>A0A0B5DXS2_9RHOB</name>
<gene>
    <name evidence="11" type="ORF">P73_0831</name>
</gene>
<dbReference type="GO" id="GO:0097506">
    <property type="term" value="F:deaminated base DNA N-glycosylase activity"/>
    <property type="evidence" value="ECO:0007669"/>
    <property type="project" value="UniProtKB-ARBA"/>
</dbReference>
<feature type="domain" description="Uracil-DNA glycosylase-like" evidence="10">
    <location>
        <begin position="310"/>
        <end position="470"/>
    </location>
</feature>
<comment type="similarity">
    <text evidence="1">Belongs to the uracil-DNA glycosylase (UDG) superfamily. Type 4 (UDGa) family.</text>
</comment>
<keyword evidence="7" id="KW-0408">Iron</keyword>
<evidence type="ECO:0000256" key="7">
    <source>
        <dbReference type="ARBA" id="ARBA00023004"/>
    </source>
</evidence>
<dbReference type="SMART" id="SM00986">
    <property type="entry name" value="UDG"/>
    <property type="match status" value="1"/>
</dbReference>
<dbReference type="AlphaFoldDB" id="A0A0B5DXS2"/>
<dbReference type="GO" id="GO:0006281">
    <property type="term" value="P:DNA repair"/>
    <property type="evidence" value="ECO:0007669"/>
    <property type="project" value="UniProtKB-KW"/>
</dbReference>
<protein>
    <recommendedName>
        <fullName evidence="2">Type-4 uracil-DNA glycosylase</fullName>
    </recommendedName>
</protein>
<dbReference type="GO" id="GO:0051539">
    <property type="term" value="F:4 iron, 4 sulfur cluster binding"/>
    <property type="evidence" value="ECO:0007669"/>
    <property type="project" value="UniProtKB-KW"/>
</dbReference>
<evidence type="ECO:0000313" key="12">
    <source>
        <dbReference type="Proteomes" id="UP000031521"/>
    </source>
</evidence>
<dbReference type="OrthoDB" id="5290748at2"/>
<dbReference type="GO" id="GO:0046872">
    <property type="term" value="F:metal ion binding"/>
    <property type="evidence" value="ECO:0007669"/>
    <property type="project" value="UniProtKB-KW"/>
</dbReference>
<dbReference type="KEGG" id="cid:P73_0831"/>
<dbReference type="PANTHER" id="PTHR33693:SF9">
    <property type="entry name" value="TYPE-4 URACIL-DNA GLYCOSYLASE"/>
    <property type="match status" value="1"/>
</dbReference>
<dbReference type="Pfam" id="PF03167">
    <property type="entry name" value="UDG"/>
    <property type="match status" value="1"/>
</dbReference>
<evidence type="ECO:0000259" key="10">
    <source>
        <dbReference type="SMART" id="SM00986"/>
    </source>
</evidence>
<dbReference type="Proteomes" id="UP000031521">
    <property type="component" value="Chromosome"/>
</dbReference>
<dbReference type="EMBL" id="CP004393">
    <property type="protein sequence ID" value="AJE45546.1"/>
    <property type="molecule type" value="Genomic_DNA"/>
</dbReference>
<evidence type="ECO:0000256" key="4">
    <source>
        <dbReference type="ARBA" id="ARBA00022723"/>
    </source>
</evidence>
<evidence type="ECO:0000256" key="2">
    <source>
        <dbReference type="ARBA" id="ARBA00019403"/>
    </source>
</evidence>
<dbReference type="CDD" id="cd10030">
    <property type="entry name" value="UDG-F4_TTUDGA_SPO1dp_like"/>
    <property type="match status" value="1"/>
</dbReference>
<evidence type="ECO:0000256" key="3">
    <source>
        <dbReference type="ARBA" id="ARBA00022485"/>
    </source>
</evidence>
<dbReference type="SMART" id="SM00987">
    <property type="entry name" value="UreE_C"/>
    <property type="match status" value="1"/>
</dbReference>
<evidence type="ECO:0000256" key="6">
    <source>
        <dbReference type="ARBA" id="ARBA00022801"/>
    </source>
</evidence>
<dbReference type="RefSeq" id="WP_043868602.1">
    <property type="nucleotide sequence ID" value="NZ_CP004393.1"/>
</dbReference>
<proteinExistence type="inferred from homology"/>
<accession>A0A0B5DXS2</accession>
<keyword evidence="4" id="KW-0479">Metal-binding</keyword>
<keyword evidence="12" id="KW-1185">Reference proteome</keyword>
<dbReference type="NCBIfam" id="TIGR03915">
    <property type="entry name" value="SAM_7_link_chp"/>
    <property type="match status" value="1"/>
</dbReference>
<dbReference type="PANTHER" id="PTHR33693">
    <property type="entry name" value="TYPE-5 URACIL-DNA GLYCOSYLASE"/>
    <property type="match status" value="1"/>
</dbReference>
<reference evidence="11 12" key="1">
    <citation type="journal article" date="2014" name="Int. J. Syst. Evol. Microbiol.">
        <title>Celeribacter indicus sp. nov., a polycyclic aromatic hydrocarbon-degrading bacterium from deep-sea sediment and reclassification of Huaishuia halophila as Celeribacter halophilus comb. nov.</title>
        <authorList>
            <person name="Lai Q."/>
            <person name="Cao J."/>
            <person name="Yuan J."/>
            <person name="Li F."/>
            <person name="Shao Z."/>
        </authorList>
    </citation>
    <scope>NUCLEOTIDE SEQUENCE [LARGE SCALE GENOMIC DNA]</scope>
    <source>
        <strain evidence="11">P73</strain>
    </source>
</reference>
<dbReference type="InterPro" id="IPR023875">
    <property type="entry name" value="DNA_repair_put"/>
</dbReference>
<evidence type="ECO:0000256" key="5">
    <source>
        <dbReference type="ARBA" id="ARBA00022763"/>
    </source>
</evidence>
<dbReference type="InterPro" id="IPR025404">
    <property type="entry name" value="DUF4130"/>
</dbReference>
<dbReference type="InterPro" id="IPR005122">
    <property type="entry name" value="Uracil-DNA_glycosylase-like"/>
</dbReference>
<dbReference type="InterPro" id="IPR036895">
    <property type="entry name" value="Uracil-DNA_glycosylase-like_sf"/>
</dbReference>
<evidence type="ECO:0000256" key="1">
    <source>
        <dbReference type="ARBA" id="ARBA00006521"/>
    </source>
</evidence>
<dbReference type="InterPro" id="IPR005273">
    <property type="entry name" value="Ura-DNA_glyco_family4"/>
</dbReference>
<keyword evidence="6" id="KW-0378">Hydrolase</keyword>
<dbReference type="InterPro" id="IPR051536">
    <property type="entry name" value="UDG_Type-4/5"/>
</dbReference>
<keyword evidence="9" id="KW-0234">DNA repair</keyword>
<dbReference type="NCBIfam" id="TIGR03914">
    <property type="entry name" value="UDG_fam_dom"/>
    <property type="match status" value="1"/>
</dbReference>
<sequence length="476" mass="52633">MHEVILPETGTVAAWRREARRLAAAGVPGAELRWSVGRAEPDLFGKARPAAVPAADPVALTLPRAALPVLETALHHRDPERFARAYEIVLRLARGELRWGDRTDPALCRLLAQEKAVRREIHKMHAFVRFREIGVPGAPRRSFAAWFEPDHPVLEAAAPFFTRRFGDMDWIIATPRLTARFEAGKLSFGSARGADRPPEDATEELWRVYFANIFNPARLRISAMTSEMPRRYWKNLPEAALIEGMIRSAPGRAGAMQAALPTEPHPRAGRIRSDRPKSLMESDVTLETFKSALDACHRCPIGDCATQGVPGEGPEGARLMVVGEQPGDQEDLAGRPFVGPAGRLFDACAEEAGLDRAQTYVTNAVKHFKFTPRGKRRLHQRPNAGEIKACRWWLDLERKAVRPKALLALGATAARALTGSGEAMTKRRGKVEEAEDGTPVLLSVHPAYLLRLRDAGQRAEARAAFVEDLRKAARLK</sequence>
<dbReference type="SUPFAM" id="SSF52141">
    <property type="entry name" value="Uracil-DNA glycosylase-like"/>
    <property type="match status" value="1"/>
</dbReference>
<keyword evidence="5" id="KW-0227">DNA damage</keyword>
<dbReference type="Pfam" id="PF13566">
    <property type="entry name" value="DUF4130"/>
    <property type="match status" value="1"/>
</dbReference>
<keyword evidence="3" id="KW-0004">4Fe-4S</keyword>